<proteinExistence type="inferred from homology"/>
<dbReference type="PATRIC" id="fig|1184387.3.peg.880"/>
<evidence type="ECO:0000256" key="1">
    <source>
        <dbReference type="ARBA" id="ARBA00006216"/>
    </source>
</evidence>
<organism evidence="5 6">
    <name type="scientific">Mesotoga prima</name>
    <dbReference type="NCBI Taxonomy" id="1184387"/>
    <lineage>
        <taxon>Bacteria</taxon>
        <taxon>Thermotogati</taxon>
        <taxon>Thermotogota</taxon>
        <taxon>Thermotogae</taxon>
        <taxon>Kosmotogales</taxon>
        <taxon>Kosmotogaceae</taxon>
        <taxon>Mesotoga</taxon>
    </lineage>
</organism>
<dbReference type="EMBL" id="LGGP01000068">
    <property type="protein sequence ID" value="KUK81283.1"/>
    <property type="molecule type" value="Genomic_DNA"/>
</dbReference>
<dbReference type="Pfam" id="PF00005">
    <property type="entry name" value="ABC_tran"/>
    <property type="match status" value="1"/>
</dbReference>
<evidence type="ECO:0000259" key="4">
    <source>
        <dbReference type="PROSITE" id="PS50893"/>
    </source>
</evidence>
<dbReference type="Proteomes" id="UP000054092">
    <property type="component" value="Unassembled WGS sequence"/>
</dbReference>
<dbReference type="PROSITE" id="PS50893">
    <property type="entry name" value="ABC_TRANSPORTER_2"/>
    <property type="match status" value="1"/>
</dbReference>
<dbReference type="SMART" id="SM00382">
    <property type="entry name" value="AAA"/>
    <property type="match status" value="1"/>
</dbReference>
<evidence type="ECO:0000256" key="3">
    <source>
        <dbReference type="ARBA" id="ARBA00022840"/>
    </source>
</evidence>
<accession>A0A101HRC1</accession>
<dbReference type="NCBIfam" id="TIGR01978">
    <property type="entry name" value="sufC"/>
    <property type="match status" value="1"/>
</dbReference>
<sequence length="250" mass="27764">MTLLEVRNLHAVLAENNEEILKGVNLTVRSGEIHAIMGPNGSGKSTFANVLMGNPKYTVTEGTMRFMNKNISRLSVDERARLGIFLSFQQPQEISGVKLRSFLMAASQSFGNKTPLLKMSQEVDRLAYNIGLEMELIDRYLNVGFSGGEKKKAEIVQMCFLKPKLAILDEIDSGLDIDALKSIARSINEFRYSENAIILITHYKRLLEHVEPDYVHIYVNGTMAITGGKELSVEVEENGYEGIFGSAKGA</sequence>
<gene>
    <name evidence="5" type="ORF">XD94_0534</name>
</gene>
<reference evidence="6" key="1">
    <citation type="journal article" date="2015" name="MBio">
        <title>Genome-Resolved Metagenomic Analysis Reveals Roles for Candidate Phyla and Other Microbial Community Members in Biogeochemical Transformations in Oil Reservoirs.</title>
        <authorList>
            <person name="Hu P."/>
            <person name="Tom L."/>
            <person name="Singh A."/>
            <person name="Thomas B.C."/>
            <person name="Baker B.J."/>
            <person name="Piceno Y.M."/>
            <person name="Andersen G.L."/>
            <person name="Banfield J.F."/>
        </authorList>
    </citation>
    <scope>NUCLEOTIDE SEQUENCE [LARGE SCALE GENOMIC DNA]</scope>
</reference>
<dbReference type="GO" id="GO:0016887">
    <property type="term" value="F:ATP hydrolysis activity"/>
    <property type="evidence" value="ECO:0007669"/>
    <property type="project" value="InterPro"/>
</dbReference>
<dbReference type="AlphaFoldDB" id="A0A101HRC1"/>
<dbReference type="PANTHER" id="PTHR43204">
    <property type="entry name" value="ABC TRANSPORTER I FAMILY MEMBER 6, CHLOROPLASTIC"/>
    <property type="match status" value="1"/>
</dbReference>
<dbReference type="GO" id="GO:0005524">
    <property type="term" value="F:ATP binding"/>
    <property type="evidence" value="ECO:0007669"/>
    <property type="project" value="UniProtKB-KW"/>
</dbReference>
<dbReference type="CDD" id="cd03217">
    <property type="entry name" value="ABC_FeS_Assembly"/>
    <property type="match status" value="1"/>
</dbReference>
<keyword evidence="3" id="KW-0067">ATP-binding</keyword>
<comment type="similarity">
    <text evidence="1">Belongs to the ABC transporter superfamily. Ycf16 family.</text>
</comment>
<dbReference type="InterPro" id="IPR027417">
    <property type="entry name" value="P-loop_NTPase"/>
</dbReference>
<name>A0A101HRC1_9BACT</name>
<evidence type="ECO:0000256" key="2">
    <source>
        <dbReference type="ARBA" id="ARBA00022741"/>
    </source>
</evidence>
<dbReference type="Gene3D" id="3.40.50.300">
    <property type="entry name" value="P-loop containing nucleotide triphosphate hydrolases"/>
    <property type="match status" value="1"/>
</dbReference>
<keyword evidence="2" id="KW-0547">Nucleotide-binding</keyword>
<evidence type="ECO:0000313" key="6">
    <source>
        <dbReference type="Proteomes" id="UP000054092"/>
    </source>
</evidence>
<dbReference type="InterPro" id="IPR010230">
    <property type="entry name" value="FeS-cluster_ATPase_SufC"/>
</dbReference>
<feature type="domain" description="ABC transporter" evidence="4">
    <location>
        <begin position="4"/>
        <end position="245"/>
    </location>
</feature>
<dbReference type="PANTHER" id="PTHR43204:SF1">
    <property type="entry name" value="ABC TRANSPORTER I FAMILY MEMBER 6, CHLOROPLASTIC"/>
    <property type="match status" value="1"/>
</dbReference>
<dbReference type="InterPro" id="IPR003439">
    <property type="entry name" value="ABC_transporter-like_ATP-bd"/>
</dbReference>
<protein>
    <submittedName>
        <fullName evidence="5">FeS assembly ATPase SufC</fullName>
    </submittedName>
</protein>
<comment type="caution">
    <text evidence="5">The sequence shown here is derived from an EMBL/GenBank/DDBJ whole genome shotgun (WGS) entry which is preliminary data.</text>
</comment>
<dbReference type="SUPFAM" id="SSF52540">
    <property type="entry name" value="P-loop containing nucleoside triphosphate hydrolases"/>
    <property type="match status" value="1"/>
</dbReference>
<evidence type="ECO:0000313" key="5">
    <source>
        <dbReference type="EMBL" id="KUK81283.1"/>
    </source>
</evidence>
<dbReference type="InterPro" id="IPR003593">
    <property type="entry name" value="AAA+_ATPase"/>
</dbReference>